<evidence type="ECO:0000313" key="2">
    <source>
        <dbReference type="WBParaSite" id="RSKR_0000893750.1"/>
    </source>
</evidence>
<name>A0AC35U8Q5_9BILA</name>
<evidence type="ECO:0000313" key="1">
    <source>
        <dbReference type="Proteomes" id="UP000095286"/>
    </source>
</evidence>
<dbReference type="WBParaSite" id="RSKR_0000893750.1">
    <property type="protein sequence ID" value="RSKR_0000893750.1"/>
    <property type="gene ID" value="RSKR_0000893750"/>
</dbReference>
<dbReference type="Proteomes" id="UP000095286">
    <property type="component" value="Unplaced"/>
</dbReference>
<proteinExistence type="predicted"/>
<sequence length="378" mass="44580">MWSDERVFCLNLMMISLSIFSICAVFLLHFYVSIKLTCYEINLRVLWFISGFTYFVIFFGVFLATLSQFINHNREGLLHDSGIQLRTFGSRWNKTLMFCFACERLIAIIFHEKYPKIKSANNWLLKVLVVSSFSIATIWYCLTLFDIMPNLVKIWFHILFGYLGFLMFLTAYILALVYSFKKDRIEKELDAKVQIRTCKQTCLYIFLISSVSAFYQASSSSITLLVENGSALEGHEVELIYYLTMCSHHVIISIGVLGWYIICMSIRRTKRIKLEKQRKLEDKSVSEAERRKRKGELLEERTQYHFDDLKYRRSHFNDLDGKWWKEERLAKNGHARKREVEKVHKKRIKSVIDTPKHTRPITAPTKVFTIITQKSNIM</sequence>
<organism evidence="1 2">
    <name type="scientific">Rhabditophanes sp. KR3021</name>
    <dbReference type="NCBI Taxonomy" id="114890"/>
    <lineage>
        <taxon>Eukaryota</taxon>
        <taxon>Metazoa</taxon>
        <taxon>Ecdysozoa</taxon>
        <taxon>Nematoda</taxon>
        <taxon>Chromadorea</taxon>
        <taxon>Rhabditida</taxon>
        <taxon>Tylenchina</taxon>
        <taxon>Panagrolaimomorpha</taxon>
        <taxon>Strongyloidoidea</taxon>
        <taxon>Alloionematidae</taxon>
        <taxon>Rhabditophanes</taxon>
    </lineage>
</organism>
<protein>
    <submittedName>
        <fullName evidence="2">G_PROTEIN_RECEP_F1_2 domain-containing protein</fullName>
    </submittedName>
</protein>
<reference evidence="2" key="1">
    <citation type="submission" date="2016-11" db="UniProtKB">
        <authorList>
            <consortium name="WormBaseParasite"/>
        </authorList>
    </citation>
    <scope>IDENTIFICATION</scope>
    <source>
        <strain evidence="2">KR3021</strain>
    </source>
</reference>
<accession>A0AC35U8Q5</accession>